<organism evidence="1 2">
    <name type="scientific">Colocasia esculenta</name>
    <name type="common">Wild taro</name>
    <name type="synonym">Arum esculentum</name>
    <dbReference type="NCBI Taxonomy" id="4460"/>
    <lineage>
        <taxon>Eukaryota</taxon>
        <taxon>Viridiplantae</taxon>
        <taxon>Streptophyta</taxon>
        <taxon>Embryophyta</taxon>
        <taxon>Tracheophyta</taxon>
        <taxon>Spermatophyta</taxon>
        <taxon>Magnoliopsida</taxon>
        <taxon>Liliopsida</taxon>
        <taxon>Araceae</taxon>
        <taxon>Aroideae</taxon>
        <taxon>Colocasieae</taxon>
        <taxon>Colocasia</taxon>
    </lineage>
</organism>
<name>A0A843XVK1_COLES</name>
<sequence length="116" mass="13215">MKVLGRLECKNLADLYSFYETPSFLDCVDLSTDPLLLSTDTHRARQPELCLLLSVDSPFLAVDRYNADSNLGQDLLLHQVEDHWEALTDAARELYHGVRVEQQAPQIETVIDLTRN</sequence>
<gene>
    <name evidence="1" type="ORF">Taro_055873</name>
</gene>
<keyword evidence="2" id="KW-1185">Reference proteome</keyword>
<comment type="caution">
    <text evidence="1">The sequence shown here is derived from an EMBL/GenBank/DDBJ whole genome shotgun (WGS) entry which is preliminary data.</text>
</comment>
<proteinExistence type="predicted"/>
<evidence type="ECO:0000313" key="2">
    <source>
        <dbReference type="Proteomes" id="UP000652761"/>
    </source>
</evidence>
<dbReference type="AlphaFoldDB" id="A0A843XVK1"/>
<protein>
    <submittedName>
        <fullName evidence="1">Uncharacterized protein</fullName>
    </submittedName>
</protein>
<reference evidence="1" key="1">
    <citation type="submission" date="2017-07" db="EMBL/GenBank/DDBJ databases">
        <title>Taro Niue Genome Assembly and Annotation.</title>
        <authorList>
            <person name="Atibalentja N."/>
            <person name="Keating K."/>
            <person name="Fields C.J."/>
        </authorList>
    </citation>
    <scope>NUCLEOTIDE SEQUENCE</scope>
    <source>
        <strain evidence="1">Niue_2</strain>
        <tissue evidence="1">Leaf</tissue>
    </source>
</reference>
<dbReference type="EMBL" id="NMUH01014039">
    <property type="protein sequence ID" value="MQM22815.1"/>
    <property type="molecule type" value="Genomic_DNA"/>
</dbReference>
<dbReference type="Proteomes" id="UP000652761">
    <property type="component" value="Unassembled WGS sequence"/>
</dbReference>
<accession>A0A843XVK1</accession>
<evidence type="ECO:0000313" key="1">
    <source>
        <dbReference type="EMBL" id="MQM22815.1"/>
    </source>
</evidence>